<organism evidence="1">
    <name type="scientific">Trepomonas sp. PC1</name>
    <dbReference type="NCBI Taxonomy" id="1076344"/>
    <lineage>
        <taxon>Eukaryota</taxon>
        <taxon>Metamonada</taxon>
        <taxon>Diplomonadida</taxon>
        <taxon>Hexamitidae</taxon>
        <taxon>Hexamitinae</taxon>
        <taxon>Trepomonas</taxon>
    </lineage>
</organism>
<dbReference type="Gene3D" id="3.80.10.10">
    <property type="entry name" value="Ribonuclease Inhibitor"/>
    <property type="match status" value="1"/>
</dbReference>
<sequence>IVAPKIKTLQDECFASCQSLQDVRFPEIKKITNSFLHCSSIKNIYLGDFEVEMDQIKRCDSLEFVESNNRPLKPHPVQTIQNDQQIKEVFIFLLKRKLQKIRKHQKLI</sequence>
<reference evidence="1" key="1">
    <citation type="submission" date="2015-07" db="EMBL/GenBank/DDBJ databases">
        <title>Adaptation to a free-living lifestyle via gene acquisitions in the diplomonad Trepomonas sp. PC1.</title>
        <authorList>
            <person name="Xu F."/>
            <person name="Jerlstrom-Hultqvist J."/>
            <person name="Kolisko M."/>
            <person name="Simpson A.G.B."/>
            <person name="Roger A.J."/>
            <person name="Svard S.G."/>
            <person name="Andersson J.O."/>
        </authorList>
    </citation>
    <scope>NUCLEOTIDE SEQUENCE</scope>
    <source>
        <strain evidence="1">PC1</strain>
    </source>
</reference>
<dbReference type="AlphaFoldDB" id="A0A146K193"/>
<evidence type="ECO:0000313" key="1">
    <source>
        <dbReference type="EMBL" id="JAP90517.1"/>
    </source>
</evidence>
<proteinExistence type="predicted"/>
<dbReference type="EMBL" id="GDID01006089">
    <property type="protein sequence ID" value="JAP90517.1"/>
    <property type="molecule type" value="Transcribed_RNA"/>
</dbReference>
<feature type="non-terminal residue" evidence="1">
    <location>
        <position position="1"/>
    </location>
</feature>
<accession>A0A146K193</accession>
<dbReference type="InterPro" id="IPR032675">
    <property type="entry name" value="LRR_dom_sf"/>
</dbReference>
<gene>
    <name evidence="1" type="ORF">TPC1_20184</name>
</gene>
<name>A0A146K193_9EUKA</name>
<feature type="non-terminal residue" evidence="1">
    <location>
        <position position="108"/>
    </location>
</feature>
<protein>
    <submittedName>
        <fullName evidence="1">Leucine rich repeats-containing protein</fullName>
    </submittedName>
</protein>